<evidence type="ECO:0000313" key="1">
    <source>
        <dbReference type="EMBL" id="KAJ7997731.1"/>
    </source>
</evidence>
<protein>
    <submittedName>
        <fullName evidence="1">Uncharacterized protein</fullName>
    </submittedName>
</protein>
<comment type="caution">
    <text evidence="1">The sequence shown here is derived from an EMBL/GenBank/DDBJ whole genome shotgun (WGS) entry which is preliminary data.</text>
</comment>
<name>A0ACC2G2C8_DALPE</name>
<evidence type="ECO:0000313" key="2">
    <source>
        <dbReference type="Proteomes" id="UP001157502"/>
    </source>
</evidence>
<accession>A0ACC2G2C8</accession>
<gene>
    <name evidence="1" type="ORF">DPEC_G00215170</name>
</gene>
<reference evidence="1" key="1">
    <citation type="submission" date="2021-05" db="EMBL/GenBank/DDBJ databases">
        <authorList>
            <person name="Pan Q."/>
            <person name="Jouanno E."/>
            <person name="Zahm M."/>
            <person name="Klopp C."/>
            <person name="Cabau C."/>
            <person name="Louis A."/>
            <person name="Berthelot C."/>
            <person name="Parey E."/>
            <person name="Roest Crollius H."/>
            <person name="Montfort J."/>
            <person name="Robinson-Rechavi M."/>
            <person name="Bouchez O."/>
            <person name="Lampietro C."/>
            <person name="Lopez Roques C."/>
            <person name="Donnadieu C."/>
            <person name="Postlethwait J."/>
            <person name="Bobe J."/>
            <person name="Dillon D."/>
            <person name="Chandos A."/>
            <person name="von Hippel F."/>
            <person name="Guiguen Y."/>
        </authorList>
    </citation>
    <scope>NUCLEOTIDE SEQUENCE</scope>
    <source>
        <strain evidence="1">YG-Jan2019</strain>
    </source>
</reference>
<dbReference type="EMBL" id="CM055745">
    <property type="protein sequence ID" value="KAJ7997731.1"/>
    <property type="molecule type" value="Genomic_DNA"/>
</dbReference>
<sequence length="134" mass="14503">MTDCFSSLVTFIGRISHCEAYRFRDAVLRRRRGRINGGEPRWSPPSGNGSAEQMGERGGGEGFGFQNRLLLCLGQTAGGAGRVTRHANEEKRDAKVIRRESHGLHLLFNTSDIGNSPVSSSSLAGALIQSNGQM</sequence>
<proteinExistence type="predicted"/>
<organism evidence="1 2">
    <name type="scientific">Dallia pectoralis</name>
    <name type="common">Alaska blackfish</name>
    <dbReference type="NCBI Taxonomy" id="75939"/>
    <lineage>
        <taxon>Eukaryota</taxon>
        <taxon>Metazoa</taxon>
        <taxon>Chordata</taxon>
        <taxon>Craniata</taxon>
        <taxon>Vertebrata</taxon>
        <taxon>Euteleostomi</taxon>
        <taxon>Actinopterygii</taxon>
        <taxon>Neopterygii</taxon>
        <taxon>Teleostei</taxon>
        <taxon>Protacanthopterygii</taxon>
        <taxon>Esociformes</taxon>
        <taxon>Umbridae</taxon>
        <taxon>Dallia</taxon>
    </lineage>
</organism>
<keyword evidence="2" id="KW-1185">Reference proteome</keyword>
<dbReference type="Proteomes" id="UP001157502">
    <property type="component" value="Chromosome 18"/>
</dbReference>